<feature type="compositionally biased region" description="Acidic residues" evidence="1">
    <location>
        <begin position="389"/>
        <end position="408"/>
    </location>
</feature>
<dbReference type="OMA" id="NIHVHAQ"/>
<dbReference type="HOGENOM" id="CLU_056578_0_0_1"/>
<feature type="compositionally biased region" description="Polar residues" evidence="1">
    <location>
        <begin position="315"/>
        <end position="336"/>
    </location>
</feature>
<feature type="region of interest" description="Disordered" evidence="1">
    <location>
        <begin position="381"/>
        <end position="412"/>
    </location>
</feature>
<evidence type="ECO:0000256" key="1">
    <source>
        <dbReference type="SAM" id="MobiDB-lite"/>
    </source>
</evidence>
<keyword evidence="3" id="KW-1185">Reference proteome</keyword>
<accession>A5DX40</accession>
<organism evidence="2 3">
    <name type="scientific">Lodderomyces elongisporus (strain ATCC 11503 / CBS 2605 / JCM 1781 / NBRC 1676 / NRRL YB-4239)</name>
    <name type="common">Yeast</name>
    <name type="synonym">Saccharomyces elongisporus</name>
    <dbReference type="NCBI Taxonomy" id="379508"/>
    <lineage>
        <taxon>Eukaryota</taxon>
        <taxon>Fungi</taxon>
        <taxon>Dikarya</taxon>
        <taxon>Ascomycota</taxon>
        <taxon>Saccharomycotina</taxon>
        <taxon>Pichiomycetes</taxon>
        <taxon>Debaryomycetaceae</taxon>
        <taxon>Candida/Lodderomyces clade</taxon>
        <taxon>Lodderomyces</taxon>
    </lineage>
</organism>
<name>A5DX40_LODEL</name>
<dbReference type="Proteomes" id="UP000001996">
    <property type="component" value="Unassembled WGS sequence"/>
</dbReference>
<dbReference type="GeneID" id="5234651"/>
<evidence type="ECO:0000313" key="3">
    <source>
        <dbReference type="Proteomes" id="UP000001996"/>
    </source>
</evidence>
<dbReference type="OrthoDB" id="4087010at2759"/>
<feature type="region of interest" description="Disordered" evidence="1">
    <location>
        <begin position="291"/>
        <end position="337"/>
    </location>
</feature>
<proteinExistence type="predicted"/>
<feature type="region of interest" description="Disordered" evidence="1">
    <location>
        <begin position="234"/>
        <end position="256"/>
    </location>
</feature>
<evidence type="ECO:0000313" key="2">
    <source>
        <dbReference type="EMBL" id="EDK43748.1"/>
    </source>
</evidence>
<gene>
    <name evidence="2" type="ORF">LELG_01927</name>
</gene>
<protein>
    <submittedName>
        <fullName evidence="2">Uncharacterized protein</fullName>
    </submittedName>
</protein>
<dbReference type="InParanoid" id="A5DX40"/>
<dbReference type="KEGG" id="lel:PVL30_001897"/>
<sequence length="441" mass="49620">MPLALLETTIAFDNYMKSYVGKLNDTTQFYSNLNWTYIKQVTEADNIDLIKLKVDEFYDEWLQTQFDHLLVGNPSTKNFGSTIDDQVRNLMLKMNLKPFEQSYTTATGIAPDSYENREDGNIKKNATNESVNIDIDGDTNGGVNGGVNGDINCKESNIKHGQKYFRVPDLTKKQRRLSLDLIQQQRPFSKGDKLSASAAPETSTVNVLATTSASQDSKLKQKAKVKSKFDLPFHHNSAKLSSRQNGPGKRRTSMVSEKLPKYIQSQLRAQRPLQKITPKPSMQPIGTIVKRKQSQLNPLKTMGFQPKSDMKLPSNHPSLQSTNTPADTSAQTSADTSYLDRGVRYSTIEDDYYGGAEDEEEYILPNLLARLYGLQFEEREEYKNGVTDTEGEGQEEEEEAEEEDDEYGEGTASYLNVSAVLTTKEIGEENNKDDGDYLFKI</sequence>
<dbReference type="EMBL" id="CH981525">
    <property type="protein sequence ID" value="EDK43748.1"/>
    <property type="molecule type" value="Genomic_DNA"/>
</dbReference>
<dbReference type="VEuPathDB" id="FungiDB:LELG_01927"/>
<reference evidence="2 3" key="1">
    <citation type="journal article" date="2009" name="Nature">
        <title>Evolution of pathogenicity and sexual reproduction in eight Candida genomes.</title>
        <authorList>
            <person name="Butler G."/>
            <person name="Rasmussen M.D."/>
            <person name="Lin M.F."/>
            <person name="Santos M.A."/>
            <person name="Sakthikumar S."/>
            <person name="Munro C.A."/>
            <person name="Rheinbay E."/>
            <person name="Grabherr M."/>
            <person name="Forche A."/>
            <person name="Reedy J.L."/>
            <person name="Agrafioti I."/>
            <person name="Arnaud M.B."/>
            <person name="Bates S."/>
            <person name="Brown A.J."/>
            <person name="Brunke S."/>
            <person name="Costanzo M.C."/>
            <person name="Fitzpatrick D.A."/>
            <person name="de Groot P.W."/>
            <person name="Harris D."/>
            <person name="Hoyer L.L."/>
            <person name="Hube B."/>
            <person name="Klis F.M."/>
            <person name="Kodira C."/>
            <person name="Lennard N."/>
            <person name="Logue M.E."/>
            <person name="Martin R."/>
            <person name="Neiman A.M."/>
            <person name="Nikolaou E."/>
            <person name="Quail M.A."/>
            <person name="Quinn J."/>
            <person name="Santos M.C."/>
            <person name="Schmitzberger F.F."/>
            <person name="Sherlock G."/>
            <person name="Shah P."/>
            <person name="Silverstein K.A."/>
            <person name="Skrzypek M.S."/>
            <person name="Soll D."/>
            <person name="Staggs R."/>
            <person name="Stansfield I."/>
            <person name="Stumpf M.P."/>
            <person name="Sudbery P.E."/>
            <person name="Srikantha T."/>
            <person name="Zeng Q."/>
            <person name="Berman J."/>
            <person name="Berriman M."/>
            <person name="Heitman J."/>
            <person name="Gow N.A."/>
            <person name="Lorenz M.C."/>
            <person name="Birren B.W."/>
            <person name="Kellis M."/>
            <person name="Cuomo C.A."/>
        </authorList>
    </citation>
    <scope>NUCLEOTIDE SEQUENCE [LARGE SCALE GENOMIC DNA]</scope>
    <source>
        <strain evidence="3">ATCC 11503 / BCRC 21390 / CBS 2605 / JCM 1781 / NBRC 1676 / NRRL YB-4239</strain>
    </source>
</reference>
<dbReference type="AlphaFoldDB" id="A5DX40"/>